<keyword evidence="4" id="KW-0411">Iron-sulfur</keyword>
<evidence type="ECO:0000313" key="8">
    <source>
        <dbReference type="EMBL" id="MFL9462898.1"/>
    </source>
</evidence>
<evidence type="ECO:0000256" key="1">
    <source>
        <dbReference type="ARBA" id="ARBA00022714"/>
    </source>
</evidence>
<dbReference type="Proteomes" id="UP001628874">
    <property type="component" value="Unassembled WGS sequence"/>
</dbReference>
<dbReference type="EMBL" id="JBFQGM010000007">
    <property type="protein sequence ID" value="MFL9462898.1"/>
    <property type="molecule type" value="Genomic_DNA"/>
</dbReference>
<evidence type="ECO:0000259" key="7">
    <source>
        <dbReference type="PROSITE" id="PS51296"/>
    </source>
</evidence>
<dbReference type="Gene3D" id="2.102.10.10">
    <property type="entry name" value="Rieske [2Fe-2S] iron-sulphur domain"/>
    <property type="match status" value="1"/>
</dbReference>
<dbReference type="Pfam" id="PF00355">
    <property type="entry name" value="Rieske"/>
    <property type="match status" value="1"/>
</dbReference>
<dbReference type="PROSITE" id="PS51296">
    <property type="entry name" value="RIESKE"/>
    <property type="match status" value="1"/>
</dbReference>
<sequence>MSETPNMKWVKVVSYDDIWEGEMLDVEVDGQDILLVHCLGGHLQAYQSRCPHQKIPLSEGNFDGKEIECRAHLWKFDAASGKGINPENCQLLAYAIKVESNEIYIGIPQGENTEKTFFKV</sequence>
<name>A0ABW8WPM1_9CYAN</name>
<evidence type="ECO:0000256" key="5">
    <source>
        <dbReference type="ARBA" id="ARBA00034078"/>
    </source>
</evidence>
<dbReference type="SUPFAM" id="SSF50022">
    <property type="entry name" value="ISP domain"/>
    <property type="match status" value="1"/>
</dbReference>
<comment type="cofactor">
    <cofactor evidence="5">
        <name>[2Fe-2S] cluster</name>
        <dbReference type="ChEBI" id="CHEBI:190135"/>
    </cofactor>
</comment>
<accession>A0ABW8WPM1</accession>
<dbReference type="PANTHER" id="PTHR21496">
    <property type="entry name" value="FERREDOXIN-RELATED"/>
    <property type="match status" value="1"/>
</dbReference>
<evidence type="ECO:0000256" key="2">
    <source>
        <dbReference type="ARBA" id="ARBA00022723"/>
    </source>
</evidence>
<comment type="caution">
    <text evidence="8">The sequence shown here is derived from an EMBL/GenBank/DDBJ whole genome shotgun (WGS) entry which is preliminary data.</text>
</comment>
<dbReference type="RefSeq" id="WP_202048621.1">
    <property type="nucleotide sequence ID" value="NZ_JBFQGM010000007.1"/>
</dbReference>
<keyword evidence="9" id="KW-1185">Reference proteome</keyword>
<feature type="domain" description="Rieske" evidence="7">
    <location>
        <begin position="10"/>
        <end position="105"/>
    </location>
</feature>
<comment type="similarity">
    <text evidence="6">Belongs to the bacterial ring-hydroxylating dioxygenase ferredoxin component family.</text>
</comment>
<keyword evidence="2" id="KW-0479">Metal-binding</keyword>
<keyword evidence="3" id="KW-0408">Iron</keyword>
<dbReference type="CDD" id="cd03474">
    <property type="entry name" value="Rieske_T4moC"/>
    <property type="match status" value="1"/>
</dbReference>
<keyword evidence="1" id="KW-0001">2Fe-2S</keyword>
<gene>
    <name evidence="8" type="ORF">AB0759_20005</name>
</gene>
<reference evidence="8 9" key="1">
    <citation type="submission" date="2024-07" db="EMBL/GenBank/DDBJ databases">
        <authorList>
            <person name="Tripathy S."/>
        </authorList>
    </citation>
    <scope>NUCLEOTIDE SEQUENCE [LARGE SCALE GENOMIC DNA]</scope>
    <source>
        <strain evidence="8 9">VB-61278_2</strain>
    </source>
</reference>
<evidence type="ECO:0000256" key="4">
    <source>
        <dbReference type="ARBA" id="ARBA00023014"/>
    </source>
</evidence>
<proteinExistence type="inferred from homology"/>
<evidence type="ECO:0000256" key="6">
    <source>
        <dbReference type="ARBA" id="ARBA00038001"/>
    </source>
</evidence>
<dbReference type="InterPro" id="IPR036922">
    <property type="entry name" value="Rieske_2Fe-2S_sf"/>
</dbReference>
<organism evidence="8 9">
    <name type="scientific">Scytonema tolypothrichoides VB-61278_2</name>
    <dbReference type="NCBI Taxonomy" id="3232314"/>
    <lineage>
        <taxon>Bacteria</taxon>
        <taxon>Bacillati</taxon>
        <taxon>Cyanobacteriota</taxon>
        <taxon>Cyanophyceae</taxon>
        <taxon>Nostocales</taxon>
        <taxon>Scytonemataceae</taxon>
        <taxon>Scytonema</taxon>
    </lineage>
</organism>
<dbReference type="InterPro" id="IPR017941">
    <property type="entry name" value="Rieske_2Fe-2S"/>
</dbReference>
<evidence type="ECO:0000256" key="3">
    <source>
        <dbReference type="ARBA" id="ARBA00023004"/>
    </source>
</evidence>
<evidence type="ECO:0000313" key="9">
    <source>
        <dbReference type="Proteomes" id="UP001628874"/>
    </source>
</evidence>
<dbReference type="PANTHER" id="PTHR21496:SF0">
    <property type="entry name" value="RIESKE DOMAIN-CONTAINING PROTEIN"/>
    <property type="match status" value="1"/>
</dbReference>
<protein>
    <submittedName>
        <fullName evidence="8">Rieske 2Fe-2S domain-containing protein</fullName>
    </submittedName>
</protein>